<dbReference type="EMBL" id="JBHSMH010000064">
    <property type="protein sequence ID" value="MFC5470451.1"/>
    <property type="molecule type" value="Genomic_DNA"/>
</dbReference>
<dbReference type="Proteomes" id="UP001596105">
    <property type="component" value="Unassembled WGS sequence"/>
</dbReference>
<evidence type="ECO:0000313" key="3">
    <source>
        <dbReference type="Proteomes" id="UP001596105"/>
    </source>
</evidence>
<dbReference type="RefSeq" id="WP_209751272.1">
    <property type="nucleotide sequence ID" value="NZ_JBHSMH010000064.1"/>
</dbReference>
<evidence type="ECO:0000313" key="2">
    <source>
        <dbReference type="EMBL" id="MFC5470451.1"/>
    </source>
</evidence>
<gene>
    <name evidence="2" type="ORF">ACFPPD_17285</name>
</gene>
<organism evidence="2 3">
    <name type="scientific">Cohnella suwonensis</name>
    <dbReference type="NCBI Taxonomy" id="696072"/>
    <lineage>
        <taxon>Bacteria</taxon>
        <taxon>Bacillati</taxon>
        <taxon>Bacillota</taxon>
        <taxon>Bacilli</taxon>
        <taxon>Bacillales</taxon>
        <taxon>Paenibacillaceae</taxon>
        <taxon>Cohnella</taxon>
    </lineage>
</organism>
<keyword evidence="3" id="KW-1185">Reference proteome</keyword>
<protein>
    <submittedName>
        <fullName evidence="2">Uncharacterized protein</fullName>
    </submittedName>
</protein>
<proteinExistence type="predicted"/>
<feature type="region of interest" description="Disordered" evidence="1">
    <location>
        <begin position="1"/>
        <end position="22"/>
    </location>
</feature>
<evidence type="ECO:0000256" key="1">
    <source>
        <dbReference type="SAM" id="MobiDB-lite"/>
    </source>
</evidence>
<reference evidence="3" key="1">
    <citation type="journal article" date="2019" name="Int. J. Syst. Evol. Microbiol.">
        <title>The Global Catalogue of Microorganisms (GCM) 10K type strain sequencing project: providing services to taxonomists for standard genome sequencing and annotation.</title>
        <authorList>
            <consortium name="The Broad Institute Genomics Platform"/>
            <consortium name="The Broad Institute Genome Sequencing Center for Infectious Disease"/>
            <person name="Wu L."/>
            <person name="Ma J."/>
        </authorList>
    </citation>
    <scope>NUCLEOTIDE SEQUENCE [LARGE SCALE GENOMIC DNA]</scope>
    <source>
        <strain evidence="3">CCUG 57113</strain>
    </source>
</reference>
<sequence>MTQTMDDQFRASGLERPSIGPERVALTLHEKARHGGPAFETADDVAGIFDFLDKHLGRADA</sequence>
<name>A0ABW0M0D1_9BACL</name>
<comment type="caution">
    <text evidence="2">The sequence shown here is derived from an EMBL/GenBank/DDBJ whole genome shotgun (WGS) entry which is preliminary data.</text>
</comment>
<accession>A0ABW0M0D1</accession>